<dbReference type="Proteomes" id="UP000014605">
    <property type="component" value="Unassembled WGS sequence"/>
</dbReference>
<dbReference type="Pfam" id="PF01810">
    <property type="entry name" value="LysE"/>
    <property type="match status" value="1"/>
</dbReference>
<sequence length="97" mass="10849">MNYIAFFSFVFFTSITPGPNNIAAMMYSSKYGFRKGVLFVFGCLIGFLCLMLCCAVFSSILYETIPAIKPFFLTGGALYMLYLYVVNSILKQAGLKE</sequence>
<dbReference type="GO" id="GO:0015171">
    <property type="term" value="F:amino acid transmembrane transporter activity"/>
    <property type="evidence" value="ECO:0007669"/>
    <property type="project" value="TreeGrafter"/>
</dbReference>
<keyword evidence="3 6" id="KW-0812">Transmembrane</keyword>
<evidence type="ECO:0000256" key="3">
    <source>
        <dbReference type="ARBA" id="ARBA00022692"/>
    </source>
</evidence>
<keyword evidence="4 6" id="KW-1133">Transmembrane helix</keyword>
<evidence type="ECO:0000313" key="8">
    <source>
        <dbReference type="Proteomes" id="UP000014605"/>
    </source>
</evidence>
<dbReference type="GO" id="GO:0033228">
    <property type="term" value="P:cysteine export across plasma membrane"/>
    <property type="evidence" value="ECO:0007669"/>
    <property type="project" value="TreeGrafter"/>
</dbReference>
<protein>
    <recommendedName>
        <fullName evidence="9">Cysteine/O-acetylserine efflux protein</fullName>
    </recommendedName>
</protein>
<keyword evidence="5 6" id="KW-0472">Membrane</keyword>
<gene>
    <name evidence="7" type="ORF">HMPREF1222_01737</name>
</gene>
<reference evidence="7 8" key="1">
    <citation type="submission" date="2013-04" db="EMBL/GenBank/DDBJ databases">
        <title>The Genome Sequence of Treponema vincentii F0403.</title>
        <authorList>
            <consortium name="The Broad Institute Genomics Platform"/>
            <person name="Earl A."/>
            <person name="Ward D."/>
            <person name="Feldgarden M."/>
            <person name="Gevers D."/>
            <person name="Leonetti C."/>
            <person name="Izard J."/>
            <person name="Walker B."/>
            <person name="Young S."/>
            <person name="Zeng Q."/>
            <person name="Gargeya S."/>
            <person name="Fitzgerald M."/>
            <person name="Haas B."/>
            <person name="Abouelleil A."/>
            <person name="Allen A.W."/>
            <person name="Alvarado L."/>
            <person name="Arachchi H.M."/>
            <person name="Berlin A.M."/>
            <person name="Chapman S.B."/>
            <person name="Gainer-Dewar J."/>
            <person name="Goldberg J."/>
            <person name="Griggs A."/>
            <person name="Gujja S."/>
            <person name="Hansen M."/>
            <person name="Howarth C."/>
            <person name="Imamovic A."/>
            <person name="Ireland A."/>
            <person name="Larimer J."/>
            <person name="McCowan C."/>
            <person name="Murphy C."/>
            <person name="Pearson M."/>
            <person name="Poon T.W."/>
            <person name="Priest M."/>
            <person name="Roberts A."/>
            <person name="Saif S."/>
            <person name="Shea T."/>
            <person name="Sisk P."/>
            <person name="Sykes S."/>
            <person name="Wortman J."/>
            <person name="Nusbaum C."/>
            <person name="Birren B."/>
        </authorList>
    </citation>
    <scope>NUCLEOTIDE SEQUENCE [LARGE SCALE GENOMIC DNA]</scope>
    <source>
        <strain evidence="7 8">F0403</strain>
    </source>
</reference>
<evidence type="ECO:0000256" key="5">
    <source>
        <dbReference type="ARBA" id="ARBA00023136"/>
    </source>
</evidence>
<dbReference type="PANTHER" id="PTHR30086:SF20">
    <property type="entry name" value="ARGININE EXPORTER PROTEIN ARGO-RELATED"/>
    <property type="match status" value="1"/>
</dbReference>
<evidence type="ECO:0000256" key="6">
    <source>
        <dbReference type="SAM" id="Phobius"/>
    </source>
</evidence>
<dbReference type="GO" id="GO:0005886">
    <property type="term" value="C:plasma membrane"/>
    <property type="evidence" value="ECO:0007669"/>
    <property type="project" value="UniProtKB-SubCell"/>
</dbReference>
<feature type="transmembrane region" description="Helical" evidence="6">
    <location>
        <begin position="67"/>
        <end position="86"/>
    </location>
</feature>
<dbReference type="HOGENOM" id="CLU_2481504_0_0_12"/>
<dbReference type="GeneID" id="301461878"/>
<evidence type="ECO:0000313" key="7">
    <source>
        <dbReference type="EMBL" id="EPF46225.1"/>
    </source>
</evidence>
<dbReference type="InterPro" id="IPR001123">
    <property type="entry name" value="LeuE-type"/>
</dbReference>
<comment type="caution">
    <text evidence="7">The sequence shown here is derived from an EMBL/GenBank/DDBJ whole genome shotgun (WGS) entry which is preliminary data.</text>
</comment>
<dbReference type="PANTHER" id="PTHR30086">
    <property type="entry name" value="ARGININE EXPORTER PROTEIN ARGO"/>
    <property type="match status" value="1"/>
</dbReference>
<dbReference type="EMBL" id="ATFC01000009">
    <property type="protein sequence ID" value="EPF46225.1"/>
    <property type="molecule type" value="Genomic_DNA"/>
</dbReference>
<proteinExistence type="predicted"/>
<organism evidence="7 8">
    <name type="scientific">Treponema vincentii F0403</name>
    <dbReference type="NCBI Taxonomy" id="1125702"/>
    <lineage>
        <taxon>Bacteria</taxon>
        <taxon>Pseudomonadati</taxon>
        <taxon>Spirochaetota</taxon>
        <taxon>Spirochaetia</taxon>
        <taxon>Spirochaetales</taxon>
        <taxon>Treponemataceae</taxon>
        <taxon>Treponema</taxon>
    </lineage>
</organism>
<accession>S3L956</accession>
<comment type="subcellular location">
    <subcellularLocation>
        <location evidence="1">Cell membrane</location>
        <topology evidence="1">Multi-pass membrane protein</topology>
    </subcellularLocation>
</comment>
<dbReference type="AlphaFoldDB" id="S3L956"/>
<dbReference type="RefSeq" id="WP_016519070.1">
    <property type="nucleotide sequence ID" value="NZ_KE332512.1"/>
</dbReference>
<keyword evidence="2" id="KW-1003">Cell membrane</keyword>
<evidence type="ECO:0000256" key="2">
    <source>
        <dbReference type="ARBA" id="ARBA00022475"/>
    </source>
</evidence>
<feature type="transmembrane region" description="Helical" evidence="6">
    <location>
        <begin position="6"/>
        <end position="24"/>
    </location>
</feature>
<evidence type="ECO:0000256" key="4">
    <source>
        <dbReference type="ARBA" id="ARBA00022989"/>
    </source>
</evidence>
<keyword evidence="8" id="KW-1185">Reference proteome</keyword>
<evidence type="ECO:0008006" key="9">
    <source>
        <dbReference type="Google" id="ProtNLM"/>
    </source>
</evidence>
<name>S3L956_9SPIR</name>
<evidence type="ECO:0000256" key="1">
    <source>
        <dbReference type="ARBA" id="ARBA00004651"/>
    </source>
</evidence>
<feature type="transmembrane region" description="Helical" evidence="6">
    <location>
        <begin position="36"/>
        <end position="61"/>
    </location>
</feature>
<dbReference type="PATRIC" id="fig|1125702.3.peg.1794"/>